<gene>
    <name evidence="1" type="ORF">DJ010_06000</name>
</gene>
<protein>
    <recommendedName>
        <fullName evidence="3">DUF4192 domain-containing protein</fullName>
    </recommendedName>
</protein>
<dbReference type="Pfam" id="PF13830">
    <property type="entry name" value="DUF4192"/>
    <property type="match status" value="1"/>
</dbReference>
<keyword evidence="2" id="KW-1185">Reference proteome</keyword>
<organism evidence="1 2">
    <name type="scientific">Nocardioides silvaticus</name>
    <dbReference type="NCBI Taxonomy" id="2201891"/>
    <lineage>
        <taxon>Bacteria</taxon>
        <taxon>Bacillati</taxon>
        <taxon>Actinomycetota</taxon>
        <taxon>Actinomycetes</taxon>
        <taxon>Propionibacteriales</taxon>
        <taxon>Nocardioidaceae</taxon>
        <taxon>Nocardioides</taxon>
    </lineage>
</organism>
<proteinExistence type="predicted"/>
<accession>A0A316TN88</accession>
<dbReference type="Proteomes" id="UP000245507">
    <property type="component" value="Unassembled WGS sequence"/>
</dbReference>
<comment type="caution">
    <text evidence="1">The sequence shown here is derived from an EMBL/GenBank/DDBJ whole genome shotgun (WGS) entry which is preliminary data.</text>
</comment>
<dbReference type="OrthoDB" id="3264463at2"/>
<dbReference type="RefSeq" id="WP_109692732.1">
    <property type="nucleotide sequence ID" value="NZ_QGDD01000002.1"/>
</dbReference>
<name>A0A316TN88_9ACTN</name>
<sequence length="337" mass="36599">MTPTPKSSPPTATTLRVRCAEDLIAVAPVVLGFHPKDSVVMITSDGDRPFQARSDLPEPTASHDELESLAEDFVGGARRNGVRSPAFVFFSADDAAVRRVWPVLRQRCRQRLLTVAAAIRADGRRWYPLVGDRQLRASGVPYDVSNHPFVAEAVLRGIVIAKDRAAVVASVAPDPAAQQAIATVLWSTGLDVEPPPRNGAHRRRWGEWLQRLVAAHVGAGSTATDEEVARIAWAARDLRVRDAAWALITRADADRHRAFWTDVVRRVPDALVPAPAALLGWAAWQAGHGALAWIAVDRCREVDPDYGMAAILAGCLEQAVPPDRVDCPLSWDEGLPA</sequence>
<evidence type="ECO:0000313" key="2">
    <source>
        <dbReference type="Proteomes" id="UP000245507"/>
    </source>
</evidence>
<evidence type="ECO:0000313" key="1">
    <source>
        <dbReference type="EMBL" id="PWN03644.1"/>
    </source>
</evidence>
<dbReference type="AlphaFoldDB" id="A0A316TN88"/>
<reference evidence="1 2" key="1">
    <citation type="submission" date="2018-05" db="EMBL/GenBank/DDBJ databases">
        <title>Nocardioides silvaticus genome.</title>
        <authorList>
            <person name="Li C."/>
            <person name="Wang G."/>
        </authorList>
    </citation>
    <scope>NUCLEOTIDE SEQUENCE [LARGE SCALE GENOMIC DNA]</scope>
    <source>
        <strain evidence="1 2">CCTCC AB 2018079</strain>
    </source>
</reference>
<dbReference type="InterPro" id="IPR025447">
    <property type="entry name" value="DUF4192"/>
</dbReference>
<evidence type="ECO:0008006" key="3">
    <source>
        <dbReference type="Google" id="ProtNLM"/>
    </source>
</evidence>
<dbReference type="EMBL" id="QGDD01000002">
    <property type="protein sequence ID" value="PWN03644.1"/>
    <property type="molecule type" value="Genomic_DNA"/>
</dbReference>